<dbReference type="Proteomes" id="UP000220629">
    <property type="component" value="Unassembled WGS sequence"/>
</dbReference>
<accession>A0A2A7SCB6</accession>
<dbReference type="AlphaFoldDB" id="A0A2A7SCB6"/>
<comment type="caution">
    <text evidence="1">The sequence shown here is derived from an EMBL/GenBank/DDBJ whole genome shotgun (WGS) entry which is preliminary data.</text>
</comment>
<proteinExistence type="predicted"/>
<organism evidence="1 2">
    <name type="scientific">Burkholderia gladioli</name>
    <name type="common">Pseudomonas marginata</name>
    <name type="synonym">Phytomonas marginata</name>
    <dbReference type="NCBI Taxonomy" id="28095"/>
    <lineage>
        <taxon>Bacteria</taxon>
        <taxon>Pseudomonadati</taxon>
        <taxon>Pseudomonadota</taxon>
        <taxon>Betaproteobacteria</taxon>
        <taxon>Burkholderiales</taxon>
        <taxon>Burkholderiaceae</taxon>
        <taxon>Burkholderia</taxon>
    </lineage>
</organism>
<dbReference type="EMBL" id="PDDY01000001">
    <property type="protein sequence ID" value="PEH41142.1"/>
    <property type="molecule type" value="Genomic_DNA"/>
</dbReference>
<reference evidence="2" key="1">
    <citation type="submission" date="2017-09" db="EMBL/GenBank/DDBJ databases">
        <title>FDA dAtabase for Regulatory Grade micrObial Sequences (FDA-ARGOS): Supporting development and validation of Infectious Disease Dx tests.</title>
        <authorList>
            <person name="Minogue T."/>
            <person name="Wolcott M."/>
            <person name="Wasieloski L."/>
            <person name="Aguilar W."/>
            <person name="Moore D."/>
            <person name="Tallon L."/>
            <person name="Sadzewicz L."/>
            <person name="Ott S."/>
            <person name="Zhao X."/>
            <person name="Nagaraj S."/>
            <person name="Vavikolanu K."/>
            <person name="Aluvathingal J."/>
            <person name="Nadendla S."/>
            <person name="Sichtig H."/>
        </authorList>
    </citation>
    <scope>NUCLEOTIDE SEQUENCE [LARGE SCALE GENOMIC DNA]</scope>
    <source>
        <strain evidence="2">FDAARGOS_390</strain>
    </source>
</reference>
<evidence type="ECO:0000313" key="2">
    <source>
        <dbReference type="Proteomes" id="UP000220629"/>
    </source>
</evidence>
<sequence>MLHNVGDTLRNLDCRTIENSNELLTSVYGLPDQGGGISLAVAYDDTTTWQSIGLAGQTVGA</sequence>
<evidence type="ECO:0000313" key="1">
    <source>
        <dbReference type="EMBL" id="PEH41142.1"/>
    </source>
</evidence>
<protein>
    <submittedName>
        <fullName evidence="1">Uncharacterized protein</fullName>
    </submittedName>
</protein>
<name>A0A2A7SCB6_BURGA</name>
<gene>
    <name evidence="1" type="ORF">CRM94_02640</name>
</gene>